<keyword evidence="1" id="KW-1133">Transmembrane helix</keyword>
<reference evidence="2" key="1">
    <citation type="submission" date="2018-05" db="EMBL/GenBank/DDBJ databases">
        <authorList>
            <person name="Lanie J.A."/>
            <person name="Ng W.-L."/>
            <person name="Kazmierczak K.M."/>
            <person name="Andrzejewski T.M."/>
            <person name="Davidsen T.M."/>
            <person name="Wayne K.J."/>
            <person name="Tettelin H."/>
            <person name="Glass J.I."/>
            <person name="Rusch D."/>
            <person name="Podicherti R."/>
            <person name="Tsui H.-C.T."/>
            <person name="Winkler M.E."/>
        </authorList>
    </citation>
    <scope>NUCLEOTIDE SEQUENCE</scope>
</reference>
<protein>
    <submittedName>
        <fullName evidence="2">Uncharacterized protein</fullName>
    </submittedName>
</protein>
<accession>A0A382Y9C1</accession>
<evidence type="ECO:0000313" key="2">
    <source>
        <dbReference type="EMBL" id="SVD79589.1"/>
    </source>
</evidence>
<dbReference type="EMBL" id="UINC01173798">
    <property type="protein sequence ID" value="SVD79589.1"/>
    <property type="molecule type" value="Genomic_DNA"/>
</dbReference>
<sequence length="69" mass="8230">VNYFTKIYRFFWFILIISLIFLDRQNVYMVGAALFLLVVLSAIAILRAIEARNQWREFIKEEGLDKEIS</sequence>
<proteinExistence type="predicted"/>
<feature type="transmembrane region" description="Helical" evidence="1">
    <location>
        <begin position="28"/>
        <end position="49"/>
    </location>
</feature>
<name>A0A382Y9C1_9ZZZZ</name>
<feature type="transmembrane region" description="Helical" evidence="1">
    <location>
        <begin position="7"/>
        <end position="22"/>
    </location>
</feature>
<evidence type="ECO:0000256" key="1">
    <source>
        <dbReference type="SAM" id="Phobius"/>
    </source>
</evidence>
<keyword evidence="1" id="KW-0812">Transmembrane</keyword>
<gene>
    <name evidence="2" type="ORF">METZ01_LOCUS432443</name>
</gene>
<feature type="non-terminal residue" evidence="2">
    <location>
        <position position="1"/>
    </location>
</feature>
<dbReference type="AlphaFoldDB" id="A0A382Y9C1"/>
<keyword evidence="1" id="KW-0472">Membrane</keyword>
<organism evidence="2">
    <name type="scientific">marine metagenome</name>
    <dbReference type="NCBI Taxonomy" id="408172"/>
    <lineage>
        <taxon>unclassified sequences</taxon>
        <taxon>metagenomes</taxon>
        <taxon>ecological metagenomes</taxon>
    </lineage>
</organism>